<dbReference type="InterPro" id="IPR034149">
    <property type="entry name" value="TOPRIM_TopoI"/>
</dbReference>
<dbReference type="SUPFAM" id="SSF56712">
    <property type="entry name" value="Prokaryotic type I DNA topoisomerase"/>
    <property type="match status" value="1"/>
</dbReference>
<evidence type="ECO:0000256" key="7">
    <source>
        <dbReference type="ARBA" id="ARBA00023235"/>
    </source>
</evidence>
<feature type="active site" description="O-(5'-phospho-DNA)-tyrosine intermediate" evidence="8">
    <location>
        <position position="323"/>
    </location>
</feature>
<dbReference type="EMBL" id="LAXD01000001">
    <property type="protein sequence ID" value="KWW98842.1"/>
    <property type="molecule type" value="Genomic_DNA"/>
</dbReference>
<dbReference type="GO" id="GO:0046872">
    <property type="term" value="F:metal ion binding"/>
    <property type="evidence" value="ECO:0007669"/>
    <property type="project" value="UniProtKB-KW"/>
</dbReference>
<comment type="function">
    <text evidence="8">Releases the supercoiling and torsional tension of DNA, which is introduced during the DNA replication and transcription, by transiently cleaving and rejoining one strand of the DNA duplex. Introduces a single-strand break via transesterification at a target site in duplex DNA. The scissile phosphodiester is attacked by the catalytic tyrosine of the enzyme, resulting in the formation of a DNA-(5'-phosphotyrosyl)-enzyme intermediate and the expulsion of a 3'-OH DNA strand. The free DNA strand then undergoes passage around the unbroken strand, thus removing DNA supercoils. Finally, in the religation step, the DNA 3'-OH attacks the covalent intermediate to expel the active-site tyrosine and restore the DNA phosphodiester backbone.</text>
</comment>
<dbReference type="SMART" id="SM00436">
    <property type="entry name" value="TOP1Bc"/>
    <property type="match status" value="1"/>
</dbReference>
<feature type="domain" description="Toprim" evidence="10">
    <location>
        <begin position="1"/>
        <end position="122"/>
    </location>
</feature>
<feature type="region of interest" description="Interaction with DNA" evidence="8">
    <location>
        <begin position="171"/>
        <end position="176"/>
    </location>
</feature>
<dbReference type="STRING" id="1469144.LI90_471"/>
<dbReference type="InterPro" id="IPR003602">
    <property type="entry name" value="Topo_IA_DNA-bd_dom"/>
</dbReference>
<keyword evidence="13" id="KW-1185">Reference proteome</keyword>
<dbReference type="Gene3D" id="2.70.20.10">
    <property type="entry name" value="Topoisomerase I, domain 3"/>
    <property type="match status" value="1"/>
</dbReference>
<dbReference type="GO" id="GO:0006265">
    <property type="term" value="P:DNA topological change"/>
    <property type="evidence" value="ECO:0007669"/>
    <property type="project" value="UniProtKB-UniRule"/>
</dbReference>
<feature type="site" description="Interaction with DNA" evidence="8">
    <location>
        <position position="163"/>
    </location>
</feature>
<dbReference type="Pfam" id="PF13368">
    <property type="entry name" value="Toprim_C_rpt"/>
    <property type="match status" value="4"/>
</dbReference>
<feature type="compositionally biased region" description="Basic residues" evidence="9">
    <location>
        <begin position="851"/>
        <end position="865"/>
    </location>
</feature>
<evidence type="ECO:0000256" key="5">
    <source>
        <dbReference type="ARBA" id="ARBA00023029"/>
    </source>
</evidence>
<dbReference type="InterPro" id="IPR005733">
    <property type="entry name" value="TopoI_bac-type"/>
</dbReference>
<dbReference type="SMART" id="SM00493">
    <property type="entry name" value="TOPRIM"/>
    <property type="match status" value="1"/>
</dbReference>
<keyword evidence="6 8" id="KW-0238">DNA-binding</keyword>
<keyword evidence="5 8" id="KW-0799">Topoisomerase</keyword>
<dbReference type="SMART" id="SM00437">
    <property type="entry name" value="TOP1Ac"/>
    <property type="match status" value="1"/>
</dbReference>
<comment type="catalytic activity">
    <reaction evidence="1 8">
        <text>ATP-independent breakage of single-stranded DNA, followed by passage and rejoining.</text>
        <dbReference type="EC" id="5.6.2.1"/>
    </reaction>
</comment>
<feature type="site" description="Interaction with DNA" evidence="8">
    <location>
        <position position="151"/>
    </location>
</feature>
<feature type="site" description="Interaction with DNA" evidence="8">
    <location>
        <position position="156"/>
    </location>
</feature>
<accession>A0A132MLW4</accession>
<comment type="subunit">
    <text evidence="8">Monomer.</text>
</comment>
<evidence type="ECO:0000256" key="9">
    <source>
        <dbReference type="SAM" id="MobiDB-lite"/>
    </source>
</evidence>
<dbReference type="InterPro" id="IPR023405">
    <property type="entry name" value="Topo_IA_core_domain"/>
</dbReference>
<dbReference type="PATRIC" id="fig|1469144.10.peg.566"/>
<dbReference type="HAMAP" id="MF_00952">
    <property type="entry name" value="Topoisom_1_prok"/>
    <property type="match status" value="1"/>
</dbReference>
<dbReference type="PANTHER" id="PTHR42785:SF1">
    <property type="entry name" value="DNA TOPOISOMERASE"/>
    <property type="match status" value="1"/>
</dbReference>
<feature type="site" description="Interaction with DNA" evidence="8">
    <location>
        <position position="523"/>
    </location>
</feature>
<dbReference type="CDD" id="cd03363">
    <property type="entry name" value="TOPRIM_TopoIA_TopoI"/>
    <property type="match status" value="1"/>
</dbReference>
<dbReference type="InterPro" id="IPR023406">
    <property type="entry name" value="Topo_IA_AS"/>
</dbReference>
<dbReference type="InterPro" id="IPR013497">
    <property type="entry name" value="Topo_IA_cen"/>
</dbReference>
<keyword evidence="3" id="KW-0479">Metal-binding</keyword>
<evidence type="ECO:0000259" key="11">
    <source>
        <dbReference type="PROSITE" id="PS52039"/>
    </source>
</evidence>
<organism evidence="12 13">
    <name type="scientific">Carbonactinospora thermoautotrophica</name>
    <dbReference type="NCBI Taxonomy" id="1469144"/>
    <lineage>
        <taxon>Bacteria</taxon>
        <taxon>Bacillati</taxon>
        <taxon>Actinomycetota</taxon>
        <taxon>Actinomycetes</taxon>
        <taxon>Kitasatosporales</taxon>
        <taxon>Carbonactinosporaceae</taxon>
        <taxon>Carbonactinospora</taxon>
    </lineage>
</organism>
<evidence type="ECO:0000256" key="6">
    <source>
        <dbReference type="ARBA" id="ARBA00023125"/>
    </source>
</evidence>
<keyword evidence="7 8" id="KW-0413">Isomerase</keyword>
<dbReference type="PROSITE" id="PS52039">
    <property type="entry name" value="TOPO_IA_2"/>
    <property type="match status" value="1"/>
</dbReference>
<dbReference type="InterPro" id="IPR006171">
    <property type="entry name" value="TOPRIM_dom"/>
</dbReference>
<reference evidence="13" key="1">
    <citation type="submission" date="2015-04" db="EMBL/GenBank/DDBJ databases">
        <title>Physiological reanalysis, assessment of diazotrophy, and genome sequences of multiple isolates of Streptomyces thermoautotrophicus.</title>
        <authorList>
            <person name="MacKellar D.C."/>
            <person name="Lieber L."/>
            <person name="Norman J."/>
            <person name="Bolger A."/>
            <person name="Tobin C."/>
            <person name="Murray J.W."/>
            <person name="Chang R."/>
            <person name="Ford T."/>
            <person name="Nguyen P.Q."/>
            <person name="Woodward J."/>
            <person name="Permingeat H."/>
            <person name="Joshi N.S."/>
            <person name="Silver P.A."/>
            <person name="Usadel B."/>
            <person name="Rutherford A.W."/>
            <person name="Friesen M."/>
            <person name="Prell J."/>
        </authorList>
    </citation>
    <scope>NUCLEOTIDE SEQUENCE [LARGE SCALE GENOMIC DNA]</scope>
    <source>
        <strain evidence="13">H1</strain>
    </source>
</reference>
<dbReference type="PROSITE" id="PS00396">
    <property type="entry name" value="TOPO_IA_1"/>
    <property type="match status" value="1"/>
</dbReference>
<comment type="similarity">
    <text evidence="2 8">Belongs to the type IA topoisomerase family.</text>
</comment>
<evidence type="ECO:0000256" key="8">
    <source>
        <dbReference type="HAMAP-Rule" id="MF_00952"/>
    </source>
</evidence>
<gene>
    <name evidence="8" type="primary">topA</name>
    <name evidence="12" type="ORF">LI90_471</name>
</gene>
<comment type="caution">
    <text evidence="12">The sequence shown here is derived from an EMBL/GenBank/DDBJ whole genome shotgun (WGS) entry which is preliminary data.</text>
</comment>
<name>A0A132MLW4_9ACTN</name>
<dbReference type="PRINTS" id="PR00417">
    <property type="entry name" value="PRTPISMRASEI"/>
</dbReference>
<feature type="site" description="Interaction with DNA" evidence="8">
    <location>
        <position position="147"/>
    </location>
</feature>
<dbReference type="EC" id="5.6.2.1" evidence="8"/>
<dbReference type="InterPro" id="IPR025589">
    <property type="entry name" value="Toprim_C_rpt"/>
</dbReference>
<keyword evidence="4" id="KW-0460">Magnesium</keyword>
<feature type="site" description="Interaction with DNA" evidence="8">
    <location>
        <position position="28"/>
    </location>
</feature>
<feature type="region of interest" description="Disordered" evidence="9">
    <location>
        <begin position="844"/>
        <end position="865"/>
    </location>
</feature>
<evidence type="ECO:0000256" key="1">
    <source>
        <dbReference type="ARBA" id="ARBA00000213"/>
    </source>
</evidence>
<dbReference type="GO" id="GO:0003917">
    <property type="term" value="F:DNA topoisomerase type I (single strand cut, ATP-independent) activity"/>
    <property type="evidence" value="ECO:0007669"/>
    <property type="project" value="UniProtKB-UniRule"/>
</dbReference>
<dbReference type="Proteomes" id="UP000070188">
    <property type="component" value="Unassembled WGS sequence"/>
</dbReference>
<dbReference type="Pfam" id="PF01751">
    <property type="entry name" value="Toprim"/>
    <property type="match status" value="1"/>
</dbReference>
<dbReference type="PANTHER" id="PTHR42785">
    <property type="entry name" value="DNA TOPOISOMERASE, TYPE IA, CORE"/>
    <property type="match status" value="1"/>
</dbReference>
<dbReference type="PROSITE" id="PS50880">
    <property type="entry name" value="TOPRIM"/>
    <property type="match status" value="1"/>
</dbReference>
<dbReference type="Gene3D" id="3.40.50.140">
    <property type="match status" value="1"/>
</dbReference>
<sequence>MIVESPAKAKTIKGYLGPEYVVEASVGHIRDLPNGAAEVPAKYKKEPWARLGVNIEKDFEPLYVISPDKKAQVTKLKQLLDDADELYLATDEDREGEAIAWHLKEVLQPKVPVRRMVFHEITPQAIRNAVENPRELNLRLVDAQETRRILDRLYGYEVSPVLWKKVMPKLSAGRVQSVATRLVVQRERERMAFRPAEYWDIEGVFEAPGRGSAGEPASFTARLVAVDGRRVATGRDFDSTGQLKSSAETVLHLSQEAARALAAALEGVTFEVRAVERKPYRRAPYPPFRTTTLQQEASRKLGYGPQRTMQIAQRLYENGYITYMRTDSITLSETAVNAARAQAEQLYGREYVPDTPRRYSSKVKNAQEAHEAIRPAGDTFRTPAQTGLTGEDFRLYELIWQRTVASQMKDATGHSVTVRIGARTRDGRDVEFSATGKIIDFHGFMKAYVEGSDDPDAELDDRERRLPVMTEGDSLRVIRLEAEGHTTKPPARYTEASLVKELEEREIGRPSTYASIIGTIFERGYVFKKGNALVPTFLAFAVTELLERYFGRLVDYDFTAKMEDDLDRIARGEAEAVPWLKKFYFGAPGEELEGLKELVTDLGEIDAREVNSFPVGNGIVVRVGRYGPYLERDGERVNLPPDMAPDELTVERAEELLARPTGERVLGTDPQTGHQIVAKEGRFGPYVTEVLPDKGKPRTASLFKSMSLDTVTLEDALKLLSLPRLVGVDPETGEEITAQNGRFGPYLKKGNDSRSLESEDQIFTITLEEALELYRQPKTRGRGRAAAGSPLRELGADPETGKQIVVKDGRYGPYVTDGETNATLRQGDDAATITLERAAALLAEKRAKGPSTRKRATRKNAAKAS</sequence>
<feature type="domain" description="Topo IA-type catalytic" evidence="11">
    <location>
        <begin position="137"/>
        <end position="592"/>
    </location>
</feature>
<evidence type="ECO:0000313" key="13">
    <source>
        <dbReference type="Proteomes" id="UP000070188"/>
    </source>
</evidence>
<evidence type="ECO:0000256" key="2">
    <source>
        <dbReference type="ARBA" id="ARBA00009446"/>
    </source>
</evidence>
<dbReference type="InterPro" id="IPR000380">
    <property type="entry name" value="Topo_IA"/>
</dbReference>
<dbReference type="NCBIfam" id="TIGR01051">
    <property type="entry name" value="topA_bact"/>
    <property type="match status" value="1"/>
</dbReference>
<dbReference type="InterPro" id="IPR013824">
    <property type="entry name" value="Topo_IA_cen_sub1"/>
</dbReference>
<evidence type="ECO:0000256" key="3">
    <source>
        <dbReference type="ARBA" id="ARBA00022723"/>
    </source>
</evidence>
<evidence type="ECO:0000256" key="4">
    <source>
        <dbReference type="ARBA" id="ARBA00022842"/>
    </source>
</evidence>
<dbReference type="InterPro" id="IPR028612">
    <property type="entry name" value="Topoisom_1_IA"/>
</dbReference>
<dbReference type="InterPro" id="IPR003601">
    <property type="entry name" value="Topo_IA_2"/>
</dbReference>
<feature type="site" description="Interaction with DNA" evidence="8">
    <location>
        <position position="148"/>
    </location>
</feature>
<evidence type="ECO:0000313" key="12">
    <source>
        <dbReference type="EMBL" id="KWW98842.1"/>
    </source>
</evidence>
<dbReference type="Gene3D" id="1.10.460.10">
    <property type="entry name" value="Topoisomerase I, domain 2"/>
    <property type="match status" value="1"/>
</dbReference>
<dbReference type="InterPro" id="IPR013826">
    <property type="entry name" value="Topo_IA_cen_sub3"/>
</dbReference>
<dbReference type="AlphaFoldDB" id="A0A132MLW4"/>
<proteinExistence type="inferred from homology"/>
<dbReference type="GO" id="GO:0003677">
    <property type="term" value="F:DNA binding"/>
    <property type="evidence" value="ECO:0007669"/>
    <property type="project" value="UniProtKB-KW"/>
</dbReference>
<dbReference type="Pfam" id="PF01131">
    <property type="entry name" value="Topoisom_bac"/>
    <property type="match status" value="1"/>
</dbReference>
<dbReference type="CDD" id="cd00186">
    <property type="entry name" value="TOP1Ac"/>
    <property type="match status" value="1"/>
</dbReference>
<feature type="site" description="Interaction with DNA" evidence="8">
    <location>
        <position position="325"/>
    </location>
</feature>
<evidence type="ECO:0000259" key="10">
    <source>
        <dbReference type="PROSITE" id="PS50880"/>
    </source>
</evidence>
<dbReference type="InterPro" id="IPR013825">
    <property type="entry name" value="Topo_IA_cen_sub2"/>
</dbReference>
<protein>
    <recommendedName>
        <fullName evidence="8">DNA topoisomerase 1</fullName>
        <ecNumber evidence="8">5.6.2.1</ecNumber>
    </recommendedName>
    <alternativeName>
        <fullName evidence="8">DNA topoisomerase I</fullName>
    </alternativeName>
</protein>
<dbReference type="Gene3D" id="1.10.290.10">
    <property type="entry name" value="Topoisomerase I, domain 4"/>
    <property type="match status" value="1"/>
</dbReference>